<feature type="domain" description="Calcineurin-like phosphoesterase" evidence="2">
    <location>
        <begin position="173"/>
        <end position="339"/>
    </location>
</feature>
<dbReference type="AlphaFoldDB" id="A0A1H6YE31"/>
<protein>
    <submittedName>
        <fullName evidence="4">Purple acid Phosphatase, N-terminal domain</fullName>
    </submittedName>
</protein>
<dbReference type="InterPro" id="IPR015914">
    <property type="entry name" value="PAPs_N"/>
</dbReference>
<evidence type="ECO:0000313" key="4">
    <source>
        <dbReference type="EMBL" id="SEJ38726.1"/>
    </source>
</evidence>
<dbReference type="STRING" id="408657.SAMN04487995_4401"/>
<sequence>MILFKMNLYFKPFLFVFIAISLSPSVVNGQVSKSYPASLFPDRVILGFKGNPAFSQAVNWRTDSTVLEAVAAIHEADPSPDFQKNAKLIKAKTQQVEIDGRLVNYHEVDFTDLKPATQYVCRVGNGTQWSEWYHFKTASEKNDPVSFLYFGDAQNDVRSLWSRAIRGAFTTLPKADLIIHAGDLINRANIDYEWGEWFEAGGWINGMIPSLSSPGNHEYYKDANQNGVLSKHWRPQFALPENGPEGLDETAYFVDYQGVRFISLNSQEAINSADVMEKQAKWFEENIKDNPNRWTVVFHHHPIYSTANGRDNAKWREKMEPLYKKYHVDIVLQGHDHTYARGINIPLGQVRKKPDGPIYVVSVSGPKMYELGLENWMDRAASNTQLYQVLDVNHNKLSFKAYTVNGDTYDAFDLVKDQKGQNTLVELSGSLKMQERLNLPEDLQKRFKEADLKEYNERFLKYKQRKSNK</sequence>
<keyword evidence="5" id="KW-1185">Reference proteome</keyword>
<reference evidence="4 5" key="1">
    <citation type="submission" date="2016-10" db="EMBL/GenBank/DDBJ databases">
        <authorList>
            <person name="de Groot N.N."/>
        </authorList>
    </citation>
    <scope>NUCLEOTIDE SEQUENCE [LARGE SCALE GENOMIC DNA]</scope>
    <source>
        <strain evidence="4 5">DSM 19938</strain>
    </source>
</reference>
<evidence type="ECO:0000256" key="1">
    <source>
        <dbReference type="ARBA" id="ARBA00022729"/>
    </source>
</evidence>
<evidence type="ECO:0000259" key="2">
    <source>
        <dbReference type="Pfam" id="PF00149"/>
    </source>
</evidence>
<dbReference type="PANTHER" id="PTHR45867:SF3">
    <property type="entry name" value="ACID PHOSPHATASE TYPE 7"/>
    <property type="match status" value="1"/>
</dbReference>
<name>A0A1H6YE31_9BACT</name>
<dbReference type="Gene3D" id="3.60.21.10">
    <property type="match status" value="1"/>
</dbReference>
<accession>A0A1H6YE31</accession>
<dbReference type="InterPro" id="IPR029052">
    <property type="entry name" value="Metallo-depent_PP-like"/>
</dbReference>
<organism evidence="4 5">
    <name type="scientific">Dyadobacter koreensis</name>
    <dbReference type="NCBI Taxonomy" id="408657"/>
    <lineage>
        <taxon>Bacteria</taxon>
        <taxon>Pseudomonadati</taxon>
        <taxon>Bacteroidota</taxon>
        <taxon>Cytophagia</taxon>
        <taxon>Cytophagales</taxon>
        <taxon>Spirosomataceae</taxon>
        <taxon>Dyadobacter</taxon>
    </lineage>
</organism>
<dbReference type="PANTHER" id="PTHR45867">
    <property type="entry name" value="PURPLE ACID PHOSPHATASE"/>
    <property type="match status" value="1"/>
</dbReference>
<dbReference type="Pfam" id="PF00149">
    <property type="entry name" value="Metallophos"/>
    <property type="match status" value="1"/>
</dbReference>
<dbReference type="InterPro" id="IPR004843">
    <property type="entry name" value="Calcineurin-like_PHP"/>
</dbReference>
<dbReference type="Pfam" id="PF16656">
    <property type="entry name" value="Pur_ac_phosph_N"/>
    <property type="match status" value="1"/>
</dbReference>
<proteinExistence type="predicted"/>
<dbReference type="SUPFAM" id="SSF49363">
    <property type="entry name" value="Purple acid phosphatase, N-terminal domain"/>
    <property type="match status" value="1"/>
</dbReference>
<evidence type="ECO:0000313" key="5">
    <source>
        <dbReference type="Proteomes" id="UP000199532"/>
    </source>
</evidence>
<dbReference type="Gene3D" id="2.60.40.380">
    <property type="entry name" value="Purple acid phosphatase-like, N-terminal"/>
    <property type="match status" value="1"/>
</dbReference>
<dbReference type="InterPro" id="IPR008963">
    <property type="entry name" value="Purple_acid_Pase-like_N"/>
</dbReference>
<evidence type="ECO:0000259" key="3">
    <source>
        <dbReference type="Pfam" id="PF16656"/>
    </source>
</evidence>
<dbReference type="Proteomes" id="UP000199532">
    <property type="component" value="Unassembled WGS sequence"/>
</dbReference>
<keyword evidence="1" id="KW-0732">Signal</keyword>
<gene>
    <name evidence="4" type="ORF">SAMN04487995_4401</name>
</gene>
<feature type="domain" description="Purple acid phosphatase N-terminal" evidence="3">
    <location>
        <begin position="41"/>
        <end position="137"/>
    </location>
</feature>
<dbReference type="EMBL" id="FNXY01000007">
    <property type="protein sequence ID" value="SEJ38726.1"/>
    <property type="molecule type" value="Genomic_DNA"/>
</dbReference>
<dbReference type="SUPFAM" id="SSF56300">
    <property type="entry name" value="Metallo-dependent phosphatases"/>
    <property type="match status" value="1"/>
</dbReference>
<dbReference type="GO" id="GO:0003993">
    <property type="term" value="F:acid phosphatase activity"/>
    <property type="evidence" value="ECO:0007669"/>
    <property type="project" value="InterPro"/>
</dbReference>
<dbReference type="GO" id="GO:0046872">
    <property type="term" value="F:metal ion binding"/>
    <property type="evidence" value="ECO:0007669"/>
    <property type="project" value="InterPro"/>
</dbReference>